<dbReference type="RefSeq" id="WP_245968340.1">
    <property type="nucleotide sequence ID" value="NZ_AYKF01000001.1"/>
</dbReference>
<evidence type="ECO:0000313" key="7">
    <source>
        <dbReference type="EMBL" id="ROO37742.1"/>
    </source>
</evidence>
<dbReference type="InterPro" id="IPR044880">
    <property type="entry name" value="NCX_ion-bd_dom_sf"/>
</dbReference>
<evidence type="ECO:0000256" key="2">
    <source>
        <dbReference type="ARBA" id="ARBA00022692"/>
    </source>
</evidence>
<organism evidence="7 8">
    <name type="scientific">Salinisphaera orenii YIM 95161</name>
    <dbReference type="NCBI Taxonomy" id="1051139"/>
    <lineage>
        <taxon>Bacteria</taxon>
        <taxon>Pseudomonadati</taxon>
        <taxon>Pseudomonadota</taxon>
        <taxon>Gammaproteobacteria</taxon>
        <taxon>Salinisphaerales</taxon>
        <taxon>Salinisphaeraceae</taxon>
        <taxon>Salinisphaera</taxon>
    </lineage>
</organism>
<feature type="transmembrane region" description="Helical" evidence="5">
    <location>
        <begin position="193"/>
        <end position="211"/>
    </location>
</feature>
<dbReference type="EMBL" id="AYKF01000001">
    <property type="protein sequence ID" value="ROO37742.1"/>
    <property type="molecule type" value="Genomic_DNA"/>
</dbReference>
<dbReference type="Pfam" id="PF01699">
    <property type="entry name" value="Na_Ca_ex"/>
    <property type="match status" value="2"/>
</dbReference>
<comment type="caution">
    <text evidence="7">The sequence shown here is derived from an EMBL/GenBank/DDBJ whole genome shotgun (WGS) entry which is preliminary data.</text>
</comment>
<feature type="transmembrane region" description="Helical" evidence="5">
    <location>
        <begin position="294"/>
        <end position="312"/>
    </location>
</feature>
<evidence type="ECO:0000256" key="1">
    <source>
        <dbReference type="ARBA" id="ARBA00004141"/>
    </source>
</evidence>
<feature type="transmembrane region" description="Helical" evidence="5">
    <location>
        <begin position="111"/>
        <end position="132"/>
    </location>
</feature>
<dbReference type="Proteomes" id="UP000285123">
    <property type="component" value="Unassembled WGS sequence"/>
</dbReference>
<dbReference type="GO" id="GO:0006874">
    <property type="term" value="P:intracellular calcium ion homeostasis"/>
    <property type="evidence" value="ECO:0007669"/>
    <property type="project" value="TreeGrafter"/>
</dbReference>
<protein>
    <submittedName>
        <fullName evidence="7">Cation transporter</fullName>
    </submittedName>
</protein>
<keyword evidence="4 5" id="KW-0472">Membrane</keyword>
<sequence>MIGIESLGLTAVTAAFVVCALVIAVVGTRLTNVADELADRTGLGEAVTGAVLLGAATSLSGIVLSVTAAARDQPELAMSNALGGIAAQTVFLAMADVVYRRANLEHAAASIANLAQAALLLGLLSLLLIGAYSPDVHWLGVHPITPILFVAYVFGLQLVRNAEAAPMWTPRRTQETRTDSPDENNKAMSLVRLWGGFFVLAAILGLTGYVLESVASRLGSATGMSDTAVGVVLTAISTSLPELVTSIAAVRRGALQLAVGGIIGGNAFDCLFAATSDIAYRDGSIYHAVSGDTLLWVALSVAMTAVLLLGLIRRQKQGIGNIGFESATLFGLYGAGILMVVRG</sequence>
<dbReference type="Gene3D" id="1.20.1420.30">
    <property type="entry name" value="NCX, central ion-binding region"/>
    <property type="match status" value="1"/>
</dbReference>
<dbReference type="GO" id="GO:0008273">
    <property type="term" value="F:calcium, potassium:sodium antiporter activity"/>
    <property type="evidence" value="ECO:0007669"/>
    <property type="project" value="TreeGrafter"/>
</dbReference>
<dbReference type="PANTHER" id="PTHR10846">
    <property type="entry name" value="SODIUM/POTASSIUM/CALCIUM EXCHANGER"/>
    <property type="match status" value="1"/>
</dbReference>
<dbReference type="GO" id="GO:0005886">
    <property type="term" value="C:plasma membrane"/>
    <property type="evidence" value="ECO:0007669"/>
    <property type="project" value="TreeGrafter"/>
</dbReference>
<feature type="domain" description="Sodium/calcium exchanger membrane region" evidence="6">
    <location>
        <begin position="13"/>
        <end position="129"/>
    </location>
</feature>
<feature type="transmembrane region" description="Helical" evidence="5">
    <location>
        <begin position="231"/>
        <end position="250"/>
    </location>
</feature>
<feature type="transmembrane region" description="Helical" evidence="5">
    <location>
        <begin position="6"/>
        <end position="26"/>
    </location>
</feature>
<dbReference type="PANTHER" id="PTHR10846:SF8">
    <property type="entry name" value="INNER MEMBRANE PROTEIN YRBG"/>
    <property type="match status" value="1"/>
</dbReference>
<evidence type="ECO:0000256" key="3">
    <source>
        <dbReference type="ARBA" id="ARBA00022989"/>
    </source>
</evidence>
<feature type="transmembrane region" description="Helical" evidence="5">
    <location>
        <begin position="138"/>
        <end position="159"/>
    </location>
</feature>
<reference evidence="7 8" key="1">
    <citation type="submission" date="2013-10" db="EMBL/GenBank/DDBJ databases">
        <title>Salinisphaera halophila YIM 95161 Genome Sequencing.</title>
        <authorList>
            <person name="Lai Q."/>
            <person name="Li C."/>
            <person name="Shao Z."/>
        </authorList>
    </citation>
    <scope>NUCLEOTIDE SEQUENCE [LARGE SCALE GENOMIC DNA]</scope>
    <source>
        <strain evidence="7 8">YIM 95161</strain>
    </source>
</reference>
<gene>
    <name evidence="7" type="ORF">SAHL_00960</name>
</gene>
<dbReference type="InterPro" id="IPR004481">
    <property type="entry name" value="K/Na/Ca-exchanger"/>
</dbReference>
<dbReference type="InterPro" id="IPR004837">
    <property type="entry name" value="NaCa_Exmemb"/>
</dbReference>
<feature type="transmembrane region" description="Helical" evidence="5">
    <location>
        <begin position="319"/>
        <end position="341"/>
    </location>
</feature>
<evidence type="ECO:0000313" key="8">
    <source>
        <dbReference type="Proteomes" id="UP000285123"/>
    </source>
</evidence>
<evidence type="ECO:0000256" key="5">
    <source>
        <dbReference type="SAM" id="Phobius"/>
    </source>
</evidence>
<dbReference type="AlphaFoldDB" id="A0A423QBS3"/>
<comment type="subcellular location">
    <subcellularLocation>
        <location evidence="1">Membrane</location>
        <topology evidence="1">Multi-pass membrane protein</topology>
    </subcellularLocation>
</comment>
<keyword evidence="2 5" id="KW-0812">Transmembrane</keyword>
<feature type="transmembrane region" description="Helical" evidence="5">
    <location>
        <begin position="257"/>
        <end position="274"/>
    </location>
</feature>
<accession>A0A423QBS3</accession>
<feature type="domain" description="Sodium/calcium exchanger membrane region" evidence="6">
    <location>
        <begin position="193"/>
        <end position="340"/>
    </location>
</feature>
<name>A0A423QBS3_9GAMM</name>
<evidence type="ECO:0000256" key="4">
    <source>
        <dbReference type="ARBA" id="ARBA00023136"/>
    </source>
</evidence>
<keyword evidence="3 5" id="KW-1133">Transmembrane helix</keyword>
<proteinExistence type="predicted"/>
<dbReference type="GO" id="GO:0005262">
    <property type="term" value="F:calcium channel activity"/>
    <property type="evidence" value="ECO:0007669"/>
    <property type="project" value="TreeGrafter"/>
</dbReference>
<feature type="transmembrane region" description="Helical" evidence="5">
    <location>
        <begin position="47"/>
        <end position="70"/>
    </location>
</feature>
<evidence type="ECO:0000259" key="6">
    <source>
        <dbReference type="Pfam" id="PF01699"/>
    </source>
</evidence>